<evidence type="ECO:0000313" key="8">
    <source>
        <dbReference type="EMBL" id="RYU64986.1"/>
    </source>
</evidence>
<evidence type="ECO:0000259" key="6">
    <source>
        <dbReference type="Pfam" id="PF13439"/>
    </source>
</evidence>
<dbReference type="GO" id="GO:0016757">
    <property type="term" value="F:glycosyltransferase activity"/>
    <property type="evidence" value="ECO:0007669"/>
    <property type="project" value="UniProtKB-KW"/>
</dbReference>
<dbReference type="Pfam" id="PF13439">
    <property type="entry name" value="Glyco_transf_4"/>
    <property type="match status" value="1"/>
</dbReference>
<dbReference type="CDD" id="cd03801">
    <property type="entry name" value="GT4_PimA-like"/>
    <property type="match status" value="1"/>
</dbReference>
<dbReference type="Gene3D" id="3.40.50.2000">
    <property type="entry name" value="Glycogen Phosphorylase B"/>
    <property type="match status" value="2"/>
</dbReference>
<reference evidence="9 10" key="1">
    <citation type="submission" date="2019-02" db="EMBL/GenBank/DDBJ databases">
        <title>Genome sequences of Aliivibrio finisterrensis strains from farmed Atlantic salmon.</title>
        <authorList>
            <person name="Bowman J.P."/>
        </authorList>
    </citation>
    <scope>NUCLEOTIDE SEQUENCE [LARGE SCALE GENOMIC DNA]</scope>
    <source>
        <strain evidence="8 10">A21</strain>
        <strain evidence="7 9">A46</strain>
    </source>
</reference>
<evidence type="ECO:0000256" key="2">
    <source>
        <dbReference type="ARBA" id="ARBA00022676"/>
    </source>
</evidence>
<dbReference type="InterPro" id="IPR001296">
    <property type="entry name" value="Glyco_trans_1"/>
</dbReference>
<keyword evidence="4" id="KW-0472">Membrane</keyword>
<feature type="domain" description="Glycosyltransferase subfamily 4-like N-terminal" evidence="6">
    <location>
        <begin position="47"/>
        <end position="168"/>
    </location>
</feature>
<feature type="domain" description="Glycosyl transferase family 1" evidence="5">
    <location>
        <begin position="174"/>
        <end position="332"/>
    </location>
</feature>
<evidence type="ECO:0000259" key="5">
    <source>
        <dbReference type="Pfam" id="PF00534"/>
    </source>
</evidence>
<protein>
    <submittedName>
        <fullName evidence="7">Glycosyltransferase family 1 protein</fullName>
    </submittedName>
</protein>
<proteinExistence type="inferred from homology"/>
<dbReference type="PANTHER" id="PTHR12526:SF640">
    <property type="entry name" value="COLANIC ACID BIOSYNTHESIS GLYCOSYLTRANSFERASE WCAL-RELATED"/>
    <property type="match status" value="1"/>
</dbReference>
<dbReference type="SUPFAM" id="SSF53756">
    <property type="entry name" value="UDP-Glycosyltransferase/glycogen phosphorylase"/>
    <property type="match status" value="1"/>
</dbReference>
<dbReference type="EMBL" id="SEZN01000011">
    <property type="protein sequence ID" value="RYU64986.1"/>
    <property type="molecule type" value="Genomic_DNA"/>
</dbReference>
<keyword evidence="3 7" id="KW-0808">Transferase</keyword>
<keyword evidence="2" id="KW-0328">Glycosyltransferase</keyword>
<sequence length="357" mass="40226">MKKRINITVATGMHEMGGIATVLNVLNNGFFQQWNMRHVTTHTNASRLFGLNKIFLFIFALIKLVWFLTFYHVGVIHIHIASRGSYKRKSLIIRLAKLFNAKVILHLHGAEFQEFYNNECSPDKQQHIRNTFNLADAVIVLSTQWYSWMTTIVSDLTKVHVVYNAVETLALNRNNVEQGRILFLGRLGERKGVKDLINAFAIVVKNYPHARLTLGGDGDIETFKQHVERLGISNNVDFLGWVAGKQKNLWLSKADVYCLPSYNEGFPMGVLEAMSANIPIVASTAGGIPDAIKDGVDGLLIEAGDVEKLAEHLELMISNRDLNTTFSTTAKNKFIKNFSKQAVFPELDKIYTELMSK</sequence>
<dbReference type="RefSeq" id="WP_130047993.1">
    <property type="nucleotide sequence ID" value="NZ_SEZK01000018.1"/>
</dbReference>
<dbReference type="InterPro" id="IPR028098">
    <property type="entry name" value="Glyco_trans_4-like_N"/>
</dbReference>
<organism evidence="7 9">
    <name type="scientific">Aliivibrio finisterrensis</name>
    <dbReference type="NCBI Taxonomy" id="511998"/>
    <lineage>
        <taxon>Bacteria</taxon>
        <taxon>Pseudomonadati</taxon>
        <taxon>Pseudomonadota</taxon>
        <taxon>Gammaproteobacteria</taxon>
        <taxon>Vibrionales</taxon>
        <taxon>Vibrionaceae</taxon>
        <taxon>Aliivibrio</taxon>
    </lineage>
</organism>
<dbReference type="Proteomes" id="UP000294166">
    <property type="component" value="Unassembled WGS sequence"/>
</dbReference>
<dbReference type="AlphaFoldDB" id="A0A4Q5KT76"/>
<dbReference type="Pfam" id="PF00534">
    <property type="entry name" value="Glycos_transf_1"/>
    <property type="match status" value="1"/>
</dbReference>
<keyword evidence="4" id="KW-1133">Transmembrane helix</keyword>
<evidence type="ECO:0000313" key="7">
    <source>
        <dbReference type="EMBL" id="RYU50833.1"/>
    </source>
</evidence>
<keyword evidence="10" id="KW-1185">Reference proteome</keyword>
<evidence type="ECO:0000313" key="10">
    <source>
        <dbReference type="Proteomes" id="UP000294166"/>
    </source>
</evidence>
<comment type="similarity">
    <text evidence="1">Belongs to the glycosyltransferase group 1 family. Glycosyltransferase 4 subfamily.</text>
</comment>
<evidence type="ECO:0000313" key="9">
    <source>
        <dbReference type="Proteomes" id="UP000294063"/>
    </source>
</evidence>
<gene>
    <name evidence="8" type="ORF">ERW53_07890</name>
    <name evidence="7" type="ORF">ERW57_11555</name>
</gene>
<dbReference type="GO" id="GO:1901135">
    <property type="term" value="P:carbohydrate derivative metabolic process"/>
    <property type="evidence" value="ECO:0007669"/>
    <property type="project" value="UniProtKB-ARBA"/>
</dbReference>
<dbReference type="EMBL" id="SEZK01000018">
    <property type="protein sequence ID" value="RYU50833.1"/>
    <property type="molecule type" value="Genomic_DNA"/>
</dbReference>
<dbReference type="Proteomes" id="UP000294063">
    <property type="component" value="Unassembled WGS sequence"/>
</dbReference>
<comment type="caution">
    <text evidence="7">The sequence shown here is derived from an EMBL/GenBank/DDBJ whole genome shotgun (WGS) entry which is preliminary data.</text>
</comment>
<dbReference type="PANTHER" id="PTHR12526">
    <property type="entry name" value="GLYCOSYLTRANSFERASE"/>
    <property type="match status" value="1"/>
</dbReference>
<evidence type="ECO:0000256" key="3">
    <source>
        <dbReference type="ARBA" id="ARBA00022679"/>
    </source>
</evidence>
<feature type="transmembrane region" description="Helical" evidence="4">
    <location>
        <begin position="54"/>
        <end position="80"/>
    </location>
</feature>
<evidence type="ECO:0000256" key="4">
    <source>
        <dbReference type="SAM" id="Phobius"/>
    </source>
</evidence>
<evidence type="ECO:0000256" key="1">
    <source>
        <dbReference type="ARBA" id="ARBA00009481"/>
    </source>
</evidence>
<name>A0A4Q5KT76_9GAMM</name>
<accession>A0A4Q5KT76</accession>
<keyword evidence="4" id="KW-0812">Transmembrane</keyword>